<feature type="transmembrane region" description="Helical" evidence="2">
    <location>
        <begin position="35"/>
        <end position="59"/>
    </location>
</feature>
<dbReference type="KEGG" id="btab:109044201"/>
<proteinExistence type="predicted"/>
<feature type="region of interest" description="Disordered" evidence="1">
    <location>
        <begin position="156"/>
        <end position="178"/>
    </location>
</feature>
<sequence length="178" mass="18056">MINAPYIKKGNSRSRLVVLVSLAEKQTLVLLDISLLTMYVSGWSVLTLVVAALVTVGAFPTDTTTTAENASGTRSNNVNTPNGTGYNAMNSSESSNTSYSNNDNTNTSSRDNSSSMNVITSGSGAISQGGAAPYMYNRNNGDTKTTYVSPGVGGNGGYTGNGGNGGNGGIGGIGGYGK</sequence>
<feature type="compositionally biased region" description="Polar residues" evidence="1">
    <location>
        <begin position="63"/>
        <end position="89"/>
    </location>
</feature>
<evidence type="ECO:0000313" key="4">
    <source>
        <dbReference type="Proteomes" id="UP001152759"/>
    </source>
</evidence>
<organism evidence="3 4">
    <name type="scientific">Bemisia tabaci</name>
    <name type="common">Sweetpotato whitefly</name>
    <name type="synonym">Aleurodes tabaci</name>
    <dbReference type="NCBI Taxonomy" id="7038"/>
    <lineage>
        <taxon>Eukaryota</taxon>
        <taxon>Metazoa</taxon>
        <taxon>Ecdysozoa</taxon>
        <taxon>Arthropoda</taxon>
        <taxon>Hexapoda</taxon>
        <taxon>Insecta</taxon>
        <taxon>Pterygota</taxon>
        <taxon>Neoptera</taxon>
        <taxon>Paraneoptera</taxon>
        <taxon>Hemiptera</taxon>
        <taxon>Sternorrhyncha</taxon>
        <taxon>Aleyrodoidea</taxon>
        <taxon>Aleyrodidae</taxon>
        <taxon>Aleyrodinae</taxon>
        <taxon>Bemisia</taxon>
    </lineage>
</organism>
<accession>A0A9P0CBY6</accession>
<dbReference type="AlphaFoldDB" id="A0A9P0CBY6"/>
<keyword evidence="4" id="KW-1185">Reference proteome</keyword>
<evidence type="ECO:0000313" key="3">
    <source>
        <dbReference type="EMBL" id="CAH0762731.1"/>
    </source>
</evidence>
<gene>
    <name evidence="3" type="ORF">BEMITA_LOCUS2835</name>
</gene>
<dbReference type="Proteomes" id="UP001152759">
    <property type="component" value="Chromosome 10"/>
</dbReference>
<feature type="region of interest" description="Disordered" evidence="1">
    <location>
        <begin position="63"/>
        <end position="122"/>
    </location>
</feature>
<dbReference type="EMBL" id="OU963871">
    <property type="protein sequence ID" value="CAH0762731.1"/>
    <property type="molecule type" value="Genomic_DNA"/>
</dbReference>
<evidence type="ECO:0000256" key="1">
    <source>
        <dbReference type="SAM" id="MobiDB-lite"/>
    </source>
</evidence>
<name>A0A9P0CBY6_BEMTA</name>
<feature type="compositionally biased region" description="Low complexity" evidence="1">
    <location>
        <begin position="90"/>
        <end position="122"/>
    </location>
</feature>
<protein>
    <submittedName>
        <fullName evidence="3">Uncharacterized protein</fullName>
    </submittedName>
</protein>
<evidence type="ECO:0000256" key="2">
    <source>
        <dbReference type="SAM" id="Phobius"/>
    </source>
</evidence>
<keyword evidence="2" id="KW-0472">Membrane</keyword>
<reference evidence="3" key="1">
    <citation type="submission" date="2021-12" db="EMBL/GenBank/DDBJ databases">
        <authorList>
            <person name="King R."/>
        </authorList>
    </citation>
    <scope>NUCLEOTIDE SEQUENCE</scope>
</reference>
<keyword evidence="2" id="KW-1133">Transmembrane helix</keyword>
<keyword evidence="2" id="KW-0812">Transmembrane</keyword>